<comment type="caution">
    <text evidence="2">The sequence shown here is derived from an EMBL/GenBank/DDBJ whole genome shotgun (WGS) entry which is preliminary data.</text>
</comment>
<dbReference type="EMBL" id="JBDOJC010000001">
    <property type="protein sequence ID" value="MEO2219874.1"/>
    <property type="molecule type" value="Genomic_DNA"/>
</dbReference>
<gene>
    <name evidence="2" type="ORF">ABGV49_22685</name>
</gene>
<name>A0ABV0FIH3_9NEIS</name>
<keyword evidence="3" id="KW-1185">Reference proteome</keyword>
<evidence type="ECO:0000313" key="2">
    <source>
        <dbReference type="EMBL" id="MEO2219874.1"/>
    </source>
</evidence>
<evidence type="ECO:0000313" key="3">
    <source>
        <dbReference type="Proteomes" id="UP001455709"/>
    </source>
</evidence>
<sequence>MHTSLDPALNDGEIAVELPLTLQASLSHHRRMMLAICVFALLSALMYLLIPHWGWLAGSAVLLSLAALTSWAYRTPPQIQLDETGFRITGGNKRMQRDTRWKDIERIGVIHLGMGQTYVCYQHTKDSGKSRPPGGLMLPFVFTLPVEELAALMEALRQAVHDDTQFHTQN</sequence>
<dbReference type="Proteomes" id="UP001455709">
    <property type="component" value="Unassembled WGS sequence"/>
</dbReference>
<accession>A0ABV0FIH3</accession>
<keyword evidence="1" id="KW-0472">Membrane</keyword>
<proteinExistence type="predicted"/>
<protein>
    <recommendedName>
        <fullName evidence="4">YcxB-like protein domain-containing protein</fullName>
    </recommendedName>
</protein>
<reference evidence="2 3" key="1">
    <citation type="submission" date="2024-05" db="EMBL/GenBank/DDBJ databases">
        <authorList>
            <person name="De Oliveira J.P."/>
            <person name="Noriler S.A."/>
            <person name="De Oliveira A.G."/>
            <person name="Sipoli D.S."/>
        </authorList>
    </citation>
    <scope>NUCLEOTIDE SEQUENCE [LARGE SCALE GENOMIC DNA]</scope>
    <source>
        <strain evidence="2 3">LABIM189</strain>
    </source>
</reference>
<evidence type="ECO:0008006" key="4">
    <source>
        <dbReference type="Google" id="ProtNLM"/>
    </source>
</evidence>
<dbReference type="RefSeq" id="WP_347372270.1">
    <property type="nucleotide sequence ID" value="NZ_JBDOJC010000001.1"/>
</dbReference>
<keyword evidence="1" id="KW-0812">Transmembrane</keyword>
<evidence type="ECO:0000256" key="1">
    <source>
        <dbReference type="SAM" id="Phobius"/>
    </source>
</evidence>
<feature type="transmembrane region" description="Helical" evidence="1">
    <location>
        <begin position="32"/>
        <end position="50"/>
    </location>
</feature>
<keyword evidence="1" id="KW-1133">Transmembrane helix</keyword>
<organism evidence="2 3">
    <name type="scientific">Chromobacterium vaccinii</name>
    <dbReference type="NCBI Taxonomy" id="1108595"/>
    <lineage>
        <taxon>Bacteria</taxon>
        <taxon>Pseudomonadati</taxon>
        <taxon>Pseudomonadota</taxon>
        <taxon>Betaproteobacteria</taxon>
        <taxon>Neisseriales</taxon>
        <taxon>Chromobacteriaceae</taxon>
        <taxon>Chromobacterium</taxon>
    </lineage>
</organism>